<proteinExistence type="predicted"/>
<dbReference type="OrthoDB" id="9790710at2"/>
<reference evidence="2 3" key="1">
    <citation type="journal article" date="2019" name="Environ. Microbiol.">
        <title>Species interactions and distinct microbial communities in high Arctic permafrost affected cryosols are associated with the CH4 and CO2 gas fluxes.</title>
        <authorList>
            <person name="Altshuler I."/>
            <person name="Hamel J."/>
            <person name="Turney S."/>
            <person name="Magnuson E."/>
            <person name="Levesque R."/>
            <person name="Greer C."/>
            <person name="Whyte L.G."/>
        </authorList>
    </citation>
    <scope>NUCLEOTIDE SEQUENCE [LARGE SCALE GENOMIC DNA]</scope>
    <source>
        <strain evidence="2 3">S5.1</strain>
    </source>
</reference>
<dbReference type="AlphaFoldDB" id="A0A502C4M3"/>
<evidence type="ECO:0000259" key="1">
    <source>
        <dbReference type="Pfam" id="PF13579"/>
    </source>
</evidence>
<protein>
    <submittedName>
        <fullName evidence="2">Glycosyltransferase family 1 protein</fullName>
    </submittedName>
</protein>
<dbReference type="Gene3D" id="3.40.50.2000">
    <property type="entry name" value="Glycogen Phosphorylase B"/>
    <property type="match status" value="2"/>
</dbReference>
<dbReference type="PANTHER" id="PTHR12526">
    <property type="entry name" value="GLYCOSYLTRANSFERASE"/>
    <property type="match status" value="1"/>
</dbReference>
<dbReference type="Pfam" id="PF13579">
    <property type="entry name" value="Glyco_trans_4_4"/>
    <property type="match status" value="1"/>
</dbReference>
<gene>
    <name evidence="2" type="ORF">EAH84_14240</name>
</gene>
<dbReference type="SUPFAM" id="SSF53756">
    <property type="entry name" value="UDP-Glycosyltransferase/glycogen phosphorylase"/>
    <property type="match status" value="1"/>
</dbReference>
<evidence type="ECO:0000313" key="3">
    <source>
        <dbReference type="Proteomes" id="UP000318413"/>
    </source>
</evidence>
<dbReference type="CDD" id="cd03808">
    <property type="entry name" value="GT4_CapM-like"/>
    <property type="match status" value="1"/>
</dbReference>
<name>A0A502C4M3_9SPHN</name>
<organism evidence="2 3">
    <name type="scientific">Sphingomonas oligophenolica</name>
    <dbReference type="NCBI Taxonomy" id="301154"/>
    <lineage>
        <taxon>Bacteria</taxon>
        <taxon>Pseudomonadati</taxon>
        <taxon>Pseudomonadota</taxon>
        <taxon>Alphaproteobacteria</taxon>
        <taxon>Sphingomonadales</taxon>
        <taxon>Sphingomonadaceae</taxon>
        <taxon>Sphingomonas</taxon>
    </lineage>
</organism>
<evidence type="ECO:0000313" key="2">
    <source>
        <dbReference type="EMBL" id="TPG08127.1"/>
    </source>
</evidence>
<comment type="caution">
    <text evidence="2">The sequence shown here is derived from an EMBL/GenBank/DDBJ whole genome shotgun (WGS) entry which is preliminary data.</text>
</comment>
<keyword evidence="3" id="KW-1185">Reference proteome</keyword>
<dbReference type="RefSeq" id="WP_140872668.1">
    <property type="nucleotide sequence ID" value="NZ_RCZK01000017.1"/>
</dbReference>
<dbReference type="Proteomes" id="UP000318413">
    <property type="component" value="Unassembled WGS sequence"/>
</dbReference>
<dbReference type="PANTHER" id="PTHR12526:SF638">
    <property type="entry name" value="SPORE COAT PROTEIN SA"/>
    <property type="match status" value="1"/>
</dbReference>
<sequence length="416" mass="45832">MRRTARATVKRPIDSIALVTSIAFSLSNFRGPLIASFVAAGIKVYALAPDHDEKTRAAMIALGAEPVDFHLERAGTRSFVDLNDARRLYGLLRRLRPDAVFSYFIKPVIYGSIAARLAGIGRRYALVAGLGYVFTANGDERLLGRRIMAALVSRLYRVALRSCDRVFFQNQDDIDQFINRGVIDRDRVVRLNGTGVDLTRFAVTPPVLQPITFLLMARLLREKGIYEYVAAARIVRHANPKARFLLLGDVDDNPGSIDRTTVEAWAAEGVIDWHGHVDDVRPWIAQSSVYVLPSYREGMPRSTQEAMAMGRPVVTTDAPGCRDTVREGVNGFKVPVRSIKLLAAAMQRFLDDSSLVETMGAASRAMAEELFDVHRINAIILATMEIDRTAVLSDRVAGDIGVDVADGFVQGAASNR</sequence>
<dbReference type="Pfam" id="PF13692">
    <property type="entry name" value="Glyco_trans_1_4"/>
    <property type="match status" value="1"/>
</dbReference>
<feature type="domain" description="Glycosyltransferase subfamily 4-like N-terminal" evidence="1">
    <location>
        <begin position="33"/>
        <end position="190"/>
    </location>
</feature>
<dbReference type="EMBL" id="RCZK01000017">
    <property type="protein sequence ID" value="TPG08127.1"/>
    <property type="molecule type" value="Genomic_DNA"/>
</dbReference>
<keyword evidence="2" id="KW-0808">Transferase</keyword>
<dbReference type="InterPro" id="IPR028098">
    <property type="entry name" value="Glyco_trans_4-like_N"/>
</dbReference>
<accession>A0A502C4M3</accession>
<dbReference type="GO" id="GO:0016757">
    <property type="term" value="F:glycosyltransferase activity"/>
    <property type="evidence" value="ECO:0007669"/>
    <property type="project" value="UniProtKB-ARBA"/>
</dbReference>